<keyword evidence="4" id="KW-1185">Reference proteome</keyword>
<accession>A0ABW1SS37</accession>
<keyword evidence="2" id="KW-1133">Transmembrane helix</keyword>
<evidence type="ECO:0000313" key="3">
    <source>
        <dbReference type="EMBL" id="MFC6206982.1"/>
    </source>
</evidence>
<keyword evidence="2" id="KW-0472">Membrane</keyword>
<gene>
    <name evidence="3" type="ORF">ACFP1G_05745</name>
</gene>
<dbReference type="Proteomes" id="UP001596254">
    <property type="component" value="Unassembled WGS sequence"/>
</dbReference>
<dbReference type="RefSeq" id="WP_125693834.1">
    <property type="nucleotide sequence ID" value="NZ_JBHSSK010000018.1"/>
</dbReference>
<feature type="region of interest" description="Disordered" evidence="1">
    <location>
        <begin position="65"/>
        <end position="98"/>
    </location>
</feature>
<evidence type="ECO:0000256" key="2">
    <source>
        <dbReference type="SAM" id="Phobius"/>
    </source>
</evidence>
<organism evidence="3 4">
    <name type="scientific">Levilactobacillus tongjiangensis</name>
    <dbReference type="NCBI Taxonomy" id="2486023"/>
    <lineage>
        <taxon>Bacteria</taxon>
        <taxon>Bacillati</taxon>
        <taxon>Bacillota</taxon>
        <taxon>Bacilli</taxon>
        <taxon>Lactobacillales</taxon>
        <taxon>Lactobacillaceae</taxon>
        <taxon>Levilactobacillus</taxon>
    </lineage>
</organism>
<name>A0ABW1SS37_9LACO</name>
<keyword evidence="2" id="KW-0812">Transmembrane</keyword>
<dbReference type="EMBL" id="JBHSSK010000018">
    <property type="protein sequence ID" value="MFC6206982.1"/>
    <property type="molecule type" value="Genomic_DNA"/>
</dbReference>
<feature type="transmembrane region" description="Helical" evidence="2">
    <location>
        <begin position="36"/>
        <end position="54"/>
    </location>
</feature>
<proteinExistence type="predicted"/>
<sequence length="98" mass="10888">MAVVHVIAEIVVFFAAISLIFYFFQITQAHGNRKQNLIYLGISLAVLLVAYPLSNLVAQKQVNPTDQVSNHVRKIRDKKQSSSSDHKTSDSSAESESK</sequence>
<reference evidence="4" key="1">
    <citation type="journal article" date="2019" name="Int. J. Syst. Evol. Microbiol.">
        <title>The Global Catalogue of Microorganisms (GCM) 10K type strain sequencing project: providing services to taxonomists for standard genome sequencing and annotation.</title>
        <authorList>
            <consortium name="The Broad Institute Genomics Platform"/>
            <consortium name="The Broad Institute Genome Sequencing Center for Infectious Disease"/>
            <person name="Wu L."/>
            <person name="Ma J."/>
        </authorList>
    </citation>
    <scope>NUCLEOTIDE SEQUENCE [LARGE SCALE GENOMIC DNA]</scope>
    <source>
        <strain evidence="4">CCM 8905</strain>
    </source>
</reference>
<feature type="compositionally biased region" description="Basic and acidic residues" evidence="1">
    <location>
        <begin position="78"/>
        <end position="98"/>
    </location>
</feature>
<protein>
    <submittedName>
        <fullName evidence="3">Uncharacterized protein</fullName>
    </submittedName>
</protein>
<feature type="transmembrane region" description="Helical" evidence="2">
    <location>
        <begin position="6"/>
        <end position="24"/>
    </location>
</feature>
<comment type="caution">
    <text evidence="3">The sequence shown here is derived from an EMBL/GenBank/DDBJ whole genome shotgun (WGS) entry which is preliminary data.</text>
</comment>
<evidence type="ECO:0000256" key="1">
    <source>
        <dbReference type="SAM" id="MobiDB-lite"/>
    </source>
</evidence>
<evidence type="ECO:0000313" key="4">
    <source>
        <dbReference type="Proteomes" id="UP001596254"/>
    </source>
</evidence>